<feature type="region of interest" description="Disordered" evidence="1">
    <location>
        <begin position="603"/>
        <end position="705"/>
    </location>
</feature>
<feature type="compositionally biased region" description="Low complexity" evidence="1">
    <location>
        <begin position="935"/>
        <end position="952"/>
    </location>
</feature>
<sequence>MTMQVGGDNSAAQAAEAAVEMDTDAPAWIHVVPIEEAFYMEFLDAPSLQRLKLTCHEFADHPPARYQYCFKQLCAGEWALPSRPLVLDKSGSVDRSWENFYHDLDPMPVGFQRDLCPREVELKADKEGRLRFASLTEGFGDDRCCVSDAFLPNIFTSSVVAHPHKSTTPNPPATPAPPPPTRTKQPLAQEADALMADFALFTSRKRAQSHSPLHSDRASFERAMEEGADGYRFVAGYRVAHYYEISLHVGGGNDKGCVRGNGHSRLRRRLNLVKRDDAPLPVECVSVGLATRQFNPNSKQAGWDNQSWGWHGDDGHLFHGSGSRGVDWTHKFGIGDIVGCGIVYVFEGDPYIQPQWNLRHDHRQLTIPQSFDLFWRSNPNNTAGADEDDNDMAEGSGEADGQPRPPVKSPWQVLAEERASDMADFKAATERPIVCGVDERGVLRKVAHRQIFYTLNGEYLGPAFDLATDEPLLACVGVDCSCTIEINFGAKPFKFDVDAYFPPMSIPPDARTFGATPDAPAASPPSPPARRFIRRLFDYPSLGPPPGPKGPPPSPPPPPPQPPSFFPGGPSIKRKDQGASADLAAVESRVRLAQLLAVRAERARQAGRQRAARARLQKMAEWRRERDRRSTDAAQQPPDSTKAQPAAASDHNDRLAEEAPKPAAAPTAAPAAAAAAAGGGGGAEKDQASPSGWSDSDDEEAERPEDRHQAYFAELEATTWARQRAAESRPCFQLIDTVRGGPSQRRRHRINNSVFGCITDNKEAKPDSQAAASASASAAEASSASAAAAGAVEGGEGEGEGVMRDISTPGQTTERRETSYTETRSLVPHFNPRLHLRVWRPFAAGQERVLRHFNADVLRSGEVHYPFHPLADRMVVSVDRWQRLVDPAHLTPDPPLLAYRNTSNSGQIWNMRISLPGLLHPTIGPRRHWERGDAAARSVSPSPTATPATTPSPQLQLYHVHHRPLFGHLMRMTPIPRRLPRQEDALPPVNLSRTMATVVLIVHVLTIFFLHAYVTPHPLLRLSEAQGDPYFSHQELTPLSRLPQVLQINAPEDDDDNNENILPFLGRGGNLFTRLMARRDMPTPPRRSLRIQDRTEQQQQQEEAEASSDSMEEGESGSNENDENGGDGGEGDESDEVGEGGQDEAADGPEADGGDADDGEWEPGSGGDEW</sequence>
<protein>
    <recommendedName>
        <fullName evidence="2">SPRY domain-containing protein</fullName>
    </recommendedName>
</protein>
<feature type="compositionally biased region" description="Polar residues" evidence="1">
    <location>
        <begin position="632"/>
        <end position="643"/>
    </location>
</feature>
<reference evidence="3 4" key="1">
    <citation type="submission" date="2014-11" db="EMBL/GenBank/DDBJ databases">
        <authorList>
            <person name="Zhu J."/>
            <person name="Qi W."/>
            <person name="Song R."/>
        </authorList>
    </citation>
    <scope>NUCLEOTIDE SEQUENCE [LARGE SCALE GENOMIC DNA]</scope>
</reference>
<dbReference type="Proteomes" id="UP000041254">
    <property type="component" value="Unassembled WGS sequence"/>
</dbReference>
<dbReference type="InterPro" id="IPR013320">
    <property type="entry name" value="ConA-like_dom_sf"/>
</dbReference>
<dbReference type="SUPFAM" id="SSF49899">
    <property type="entry name" value="Concanavalin A-like lectins/glucanases"/>
    <property type="match status" value="1"/>
</dbReference>
<feature type="region of interest" description="Disordered" evidence="1">
    <location>
        <begin position="537"/>
        <end position="582"/>
    </location>
</feature>
<dbReference type="InterPro" id="IPR003877">
    <property type="entry name" value="SPRY_dom"/>
</dbReference>
<dbReference type="Gene3D" id="2.60.120.920">
    <property type="match status" value="1"/>
</dbReference>
<name>A0A0G4G2H9_VITBC</name>
<evidence type="ECO:0000313" key="4">
    <source>
        <dbReference type="Proteomes" id="UP000041254"/>
    </source>
</evidence>
<evidence type="ECO:0000313" key="3">
    <source>
        <dbReference type="EMBL" id="CEM22484.1"/>
    </source>
</evidence>
<feature type="compositionally biased region" description="Pro residues" evidence="1">
    <location>
        <begin position="169"/>
        <end position="181"/>
    </location>
</feature>
<evidence type="ECO:0000256" key="1">
    <source>
        <dbReference type="SAM" id="MobiDB-lite"/>
    </source>
</evidence>
<feature type="region of interest" description="Disordered" evidence="1">
    <location>
        <begin position="931"/>
        <end position="952"/>
    </location>
</feature>
<dbReference type="Pfam" id="PF00622">
    <property type="entry name" value="SPRY"/>
    <property type="match status" value="1"/>
</dbReference>
<dbReference type="EMBL" id="CDMY01000553">
    <property type="protein sequence ID" value="CEM22484.1"/>
    <property type="molecule type" value="Genomic_DNA"/>
</dbReference>
<dbReference type="InterPro" id="IPR044736">
    <property type="entry name" value="Gid1/RanBPM/SPLA_SPRY"/>
</dbReference>
<feature type="compositionally biased region" description="Pro residues" evidence="1">
    <location>
        <begin position="542"/>
        <end position="565"/>
    </location>
</feature>
<proteinExistence type="predicted"/>
<feature type="compositionally biased region" description="Acidic residues" evidence="1">
    <location>
        <begin position="1102"/>
        <end position="1161"/>
    </location>
</feature>
<feature type="region of interest" description="Disordered" evidence="1">
    <location>
        <begin position="162"/>
        <end position="185"/>
    </location>
</feature>
<feature type="compositionally biased region" description="Basic and acidic residues" evidence="1">
    <location>
        <begin position="618"/>
        <end position="631"/>
    </location>
</feature>
<dbReference type="SMART" id="SM00449">
    <property type="entry name" value="SPRY"/>
    <property type="match status" value="1"/>
</dbReference>
<dbReference type="InterPro" id="IPR043136">
    <property type="entry name" value="B30.2/SPRY_sf"/>
</dbReference>
<feature type="domain" description="SPRY" evidence="2">
    <location>
        <begin position="238"/>
        <end position="492"/>
    </location>
</feature>
<feature type="region of interest" description="Disordered" evidence="1">
    <location>
        <begin position="788"/>
        <end position="823"/>
    </location>
</feature>
<feature type="compositionally biased region" description="Basic and acidic residues" evidence="1">
    <location>
        <begin position="650"/>
        <end position="660"/>
    </location>
</feature>
<dbReference type="VEuPathDB" id="CryptoDB:Vbra_16776"/>
<feature type="region of interest" description="Disordered" evidence="1">
    <location>
        <begin position="378"/>
        <end position="408"/>
    </location>
</feature>
<dbReference type="PANTHER" id="PTHR12864">
    <property type="entry name" value="RAN BINDING PROTEIN 9-RELATED"/>
    <property type="match status" value="1"/>
</dbReference>
<gene>
    <name evidence="3" type="ORF">Vbra_16776</name>
</gene>
<feature type="region of interest" description="Disordered" evidence="1">
    <location>
        <begin position="511"/>
        <end position="530"/>
    </location>
</feature>
<dbReference type="InterPro" id="IPR050618">
    <property type="entry name" value="Ubq-SigPath_Reg"/>
</dbReference>
<keyword evidence="4" id="KW-1185">Reference proteome</keyword>
<dbReference type="InParanoid" id="A0A0G4G2H9"/>
<feature type="region of interest" description="Disordered" evidence="1">
    <location>
        <begin position="1080"/>
        <end position="1170"/>
    </location>
</feature>
<feature type="compositionally biased region" description="Low complexity" evidence="1">
    <location>
        <begin position="661"/>
        <end position="676"/>
    </location>
</feature>
<evidence type="ECO:0000259" key="2">
    <source>
        <dbReference type="SMART" id="SM00449"/>
    </source>
</evidence>
<dbReference type="CDD" id="cd12885">
    <property type="entry name" value="SPRY_RanBP_like"/>
    <property type="match status" value="1"/>
</dbReference>
<organism evidence="3 4">
    <name type="scientific">Vitrella brassicaformis (strain CCMP3155)</name>
    <dbReference type="NCBI Taxonomy" id="1169540"/>
    <lineage>
        <taxon>Eukaryota</taxon>
        <taxon>Sar</taxon>
        <taxon>Alveolata</taxon>
        <taxon>Colpodellida</taxon>
        <taxon>Vitrellaceae</taxon>
        <taxon>Vitrella</taxon>
    </lineage>
</organism>
<dbReference type="OrthoDB" id="427359at2759"/>
<accession>A0A0G4G2H9</accession>
<dbReference type="AlphaFoldDB" id="A0A0G4G2H9"/>
<feature type="compositionally biased region" description="Basic residues" evidence="1">
    <location>
        <begin position="605"/>
        <end position="616"/>
    </location>
</feature>